<dbReference type="InterPro" id="IPR002109">
    <property type="entry name" value="Glutaredoxin"/>
</dbReference>
<organism evidence="3 4">
    <name type="scientific">Motiliproteus coralliicola</name>
    <dbReference type="NCBI Taxonomy" id="2283196"/>
    <lineage>
        <taxon>Bacteria</taxon>
        <taxon>Pseudomonadati</taxon>
        <taxon>Pseudomonadota</taxon>
        <taxon>Gammaproteobacteria</taxon>
        <taxon>Oceanospirillales</taxon>
        <taxon>Oceanospirillaceae</taxon>
        <taxon>Motiliproteus</taxon>
    </lineage>
</organism>
<evidence type="ECO:0000256" key="1">
    <source>
        <dbReference type="SAM" id="MobiDB-lite"/>
    </source>
</evidence>
<dbReference type="GO" id="GO:0009055">
    <property type="term" value="F:electron transfer activity"/>
    <property type="evidence" value="ECO:0007669"/>
    <property type="project" value="TreeGrafter"/>
</dbReference>
<sequence length="138" mass="15458">MKKLLWLTVSVAVITAVYLGRGHIHAFLVQAPDFAAQHEEPVILYGTSWCPYCDQTKVFLERNEIPYYEYNIEVSSEGYHQYKQLNGQGTPLLLINKQVIRGYNPPVIMEVLTKGSVTQTEADSGKQSSLSLSPPDPS</sequence>
<protein>
    <submittedName>
        <fullName evidence="3">Glutaredoxin family protein</fullName>
    </submittedName>
</protein>
<dbReference type="Pfam" id="PF00462">
    <property type="entry name" value="Glutaredoxin"/>
    <property type="match status" value="1"/>
</dbReference>
<name>A0A369WCZ0_9GAMM</name>
<reference evidence="3 4" key="1">
    <citation type="submission" date="2018-07" db="EMBL/GenBank/DDBJ databases">
        <title>Motiliproteus coralliicola sp. nov., a bacterium isolated from Coral.</title>
        <authorList>
            <person name="Wang G."/>
        </authorList>
    </citation>
    <scope>NUCLEOTIDE SEQUENCE [LARGE SCALE GENOMIC DNA]</scope>
    <source>
        <strain evidence="3 4">C34</strain>
    </source>
</reference>
<dbReference type="PROSITE" id="PS51354">
    <property type="entry name" value="GLUTAREDOXIN_2"/>
    <property type="match status" value="1"/>
</dbReference>
<dbReference type="CDD" id="cd02976">
    <property type="entry name" value="NrdH"/>
    <property type="match status" value="1"/>
</dbReference>
<dbReference type="AlphaFoldDB" id="A0A369WCZ0"/>
<feature type="domain" description="Glutaredoxin" evidence="2">
    <location>
        <begin position="42"/>
        <end position="100"/>
    </location>
</feature>
<dbReference type="EMBL" id="QQOH01000003">
    <property type="protein sequence ID" value="RDE19898.1"/>
    <property type="molecule type" value="Genomic_DNA"/>
</dbReference>
<dbReference type="PANTHER" id="PTHR34386:SF1">
    <property type="entry name" value="GLUTAREDOXIN-LIKE PROTEIN NRDH"/>
    <property type="match status" value="1"/>
</dbReference>
<dbReference type="Gene3D" id="3.40.30.10">
    <property type="entry name" value="Glutaredoxin"/>
    <property type="match status" value="1"/>
</dbReference>
<dbReference type="InterPro" id="IPR011767">
    <property type="entry name" value="GLR_AS"/>
</dbReference>
<dbReference type="InterPro" id="IPR051548">
    <property type="entry name" value="Grx-like_ET"/>
</dbReference>
<evidence type="ECO:0000313" key="4">
    <source>
        <dbReference type="Proteomes" id="UP000253769"/>
    </source>
</evidence>
<evidence type="ECO:0000313" key="3">
    <source>
        <dbReference type="EMBL" id="RDE19898.1"/>
    </source>
</evidence>
<dbReference type="PROSITE" id="PS00195">
    <property type="entry name" value="GLUTAREDOXIN_1"/>
    <property type="match status" value="1"/>
</dbReference>
<dbReference type="RefSeq" id="WP_114696242.1">
    <property type="nucleotide sequence ID" value="NZ_QQOH01000003.1"/>
</dbReference>
<evidence type="ECO:0000259" key="2">
    <source>
        <dbReference type="Pfam" id="PF00462"/>
    </source>
</evidence>
<dbReference type="SUPFAM" id="SSF52833">
    <property type="entry name" value="Thioredoxin-like"/>
    <property type="match status" value="1"/>
</dbReference>
<dbReference type="GO" id="GO:0045454">
    <property type="term" value="P:cell redox homeostasis"/>
    <property type="evidence" value="ECO:0007669"/>
    <property type="project" value="TreeGrafter"/>
</dbReference>
<dbReference type="InterPro" id="IPR036249">
    <property type="entry name" value="Thioredoxin-like_sf"/>
</dbReference>
<dbReference type="Proteomes" id="UP000253769">
    <property type="component" value="Unassembled WGS sequence"/>
</dbReference>
<proteinExistence type="predicted"/>
<comment type="caution">
    <text evidence="3">The sequence shown here is derived from an EMBL/GenBank/DDBJ whole genome shotgun (WGS) entry which is preliminary data.</text>
</comment>
<keyword evidence="4" id="KW-1185">Reference proteome</keyword>
<dbReference type="OrthoDB" id="8991911at2"/>
<feature type="compositionally biased region" description="Low complexity" evidence="1">
    <location>
        <begin position="128"/>
        <end position="138"/>
    </location>
</feature>
<accession>A0A369WCZ0</accession>
<dbReference type="PANTHER" id="PTHR34386">
    <property type="entry name" value="GLUTAREDOXIN"/>
    <property type="match status" value="1"/>
</dbReference>
<feature type="region of interest" description="Disordered" evidence="1">
    <location>
        <begin position="119"/>
        <end position="138"/>
    </location>
</feature>
<gene>
    <name evidence="3" type="ORF">DV711_13600</name>
</gene>